<feature type="region of interest" description="Disordered" evidence="2">
    <location>
        <begin position="332"/>
        <end position="377"/>
    </location>
</feature>
<evidence type="ECO:0000256" key="2">
    <source>
        <dbReference type="SAM" id="MobiDB-lite"/>
    </source>
</evidence>
<reference evidence="3 4" key="1">
    <citation type="journal article" date="2025" name="Microbiol. Resour. Announc.">
        <title>Draft genome sequences for Neonectria magnoliae and Neonectria punicea, canker pathogens of Liriodendron tulipifera and Acer saccharum in West Virginia.</title>
        <authorList>
            <person name="Petronek H.M."/>
            <person name="Kasson M.T."/>
            <person name="Metheny A.M."/>
            <person name="Stauder C.M."/>
            <person name="Lovett B."/>
            <person name="Lynch S.C."/>
            <person name="Garnas J.R."/>
            <person name="Kasson L.R."/>
            <person name="Stajich J.E."/>
        </authorList>
    </citation>
    <scope>NUCLEOTIDE SEQUENCE [LARGE SCALE GENOMIC DNA]</scope>
    <source>
        <strain evidence="3 4">NRRL 64653</strain>
    </source>
</reference>
<dbReference type="Gene3D" id="3.50.50.60">
    <property type="entry name" value="FAD/NAD(P)-binding domain"/>
    <property type="match status" value="1"/>
</dbReference>
<dbReference type="SUPFAM" id="SSF51905">
    <property type="entry name" value="FAD/NAD(P)-binding domain"/>
    <property type="match status" value="1"/>
</dbReference>
<organism evidence="3 4">
    <name type="scientific">Neonectria punicea</name>
    <dbReference type="NCBI Taxonomy" id="979145"/>
    <lineage>
        <taxon>Eukaryota</taxon>
        <taxon>Fungi</taxon>
        <taxon>Dikarya</taxon>
        <taxon>Ascomycota</taxon>
        <taxon>Pezizomycotina</taxon>
        <taxon>Sordariomycetes</taxon>
        <taxon>Hypocreomycetidae</taxon>
        <taxon>Hypocreales</taxon>
        <taxon>Nectriaceae</taxon>
        <taxon>Neonectria</taxon>
    </lineage>
</organism>
<evidence type="ECO:0000313" key="4">
    <source>
        <dbReference type="Proteomes" id="UP001498476"/>
    </source>
</evidence>
<evidence type="ECO:0000313" key="3">
    <source>
        <dbReference type="EMBL" id="KAK7420810.1"/>
    </source>
</evidence>
<evidence type="ECO:0000256" key="1">
    <source>
        <dbReference type="ARBA" id="ARBA00010139"/>
    </source>
</evidence>
<dbReference type="Proteomes" id="UP001498476">
    <property type="component" value="Unassembled WGS sequence"/>
</dbReference>
<dbReference type="InterPro" id="IPR051209">
    <property type="entry name" value="FAD-bind_Monooxygenase_sf"/>
</dbReference>
<proteinExistence type="inferred from homology"/>
<dbReference type="InterPro" id="IPR036188">
    <property type="entry name" value="FAD/NAD-bd_sf"/>
</dbReference>
<name>A0ABR1HHZ7_9HYPO</name>
<keyword evidence="4" id="KW-1185">Reference proteome</keyword>
<comment type="similarity">
    <text evidence="1">Belongs to the FAD-binding monooxygenase family.</text>
</comment>
<dbReference type="PANTHER" id="PTHR42877:SF7">
    <property type="entry name" value="FLAVIN-BINDING MONOOXYGENASE-RELATED"/>
    <property type="match status" value="1"/>
</dbReference>
<dbReference type="EMBL" id="JAZAVJ010000027">
    <property type="protein sequence ID" value="KAK7420810.1"/>
    <property type="molecule type" value="Genomic_DNA"/>
</dbReference>
<comment type="caution">
    <text evidence="3">The sequence shown here is derived from an EMBL/GenBank/DDBJ whole genome shotgun (WGS) entry which is preliminary data.</text>
</comment>
<gene>
    <name evidence="3" type="ORF">QQX98_002614</name>
</gene>
<sequence>MRGKTWISPVGYAAEIGGGVNRDYTIEERKSFADDPQKYLEYRHQIEGVMNKSQLSTFLGSDVQKEFWVEADAFMKRKLDRKPEIYQSLIPGFPPGCRRLTPGPGYLEALVEDNVSFIGAGLRKVTENGIIDTNGDFHKVDAIICATGFDYSWSTEDTPITGRAGIPLEKMRDPCPEAYMGVAVPKMPNFFMYLGPAGAPRSGSFLTMLEFVVEYILKCVKKLQREHIASMEPTMEAQLDFCQQTDKYFEKTIFTYPCKSWFKRNSETGRVVGVWPGSSIHAQRAMENPRWEGFQYVRMPSVESNIFNWFGNGLTVAQKKLEKTTQYLDDVDVPPTRNHGPWPGTNGVSAVDSVKSTDSVSEERAAHIASSVSTMPS</sequence>
<protein>
    <submittedName>
        <fullName evidence="3">Uncharacterized protein</fullName>
    </submittedName>
</protein>
<dbReference type="PANTHER" id="PTHR42877">
    <property type="entry name" value="L-ORNITHINE N(5)-MONOOXYGENASE-RELATED"/>
    <property type="match status" value="1"/>
</dbReference>
<accession>A0ABR1HHZ7</accession>